<name>A0A2I0I8Q8_PUNGR</name>
<evidence type="ECO:0000313" key="3">
    <source>
        <dbReference type="Proteomes" id="UP000233551"/>
    </source>
</evidence>
<dbReference type="Proteomes" id="UP000233551">
    <property type="component" value="Unassembled WGS sequence"/>
</dbReference>
<dbReference type="AlphaFoldDB" id="A0A2I0I8Q8"/>
<organism evidence="2 3">
    <name type="scientific">Punica granatum</name>
    <name type="common">Pomegranate</name>
    <dbReference type="NCBI Taxonomy" id="22663"/>
    <lineage>
        <taxon>Eukaryota</taxon>
        <taxon>Viridiplantae</taxon>
        <taxon>Streptophyta</taxon>
        <taxon>Embryophyta</taxon>
        <taxon>Tracheophyta</taxon>
        <taxon>Spermatophyta</taxon>
        <taxon>Magnoliopsida</taxon>
        <taxon>eudicotyledons</taxon>
        <taxon>Gunneridae</taxon>
        <taxon>Pentapetalae</taxon>
        <taxon>rosids</taxon>
        <taxon>malvids</taxon>
        <taxon>Myrtales</taxon>
        <taxon>Lythraceae</taxon>
        <taxon>Punica</taxon>
    </lineage>
</organism>
<feature type="region of interest" description="Disordered" evidence="1">
    <location>
        <begin position="97"/>
        <end position="121"/>
    </location>
</feature>
<protein>
    <submittedName>
        <fullName evidence="2">Uncharacterized protein</fullName>
    </submittedName>
</protein>
<evidence type="ECO:0000256" key="1">
    <source>
        <dbReference type="SAM" id="MobiDB-lite"/>
    </source>
</evidence>
<accession>A0A2I0I8Q8</accession>
<reference evidence="2 3" key="1">
    <citation type="submission" date="2017-11" db="EMBL/GenBank/DDBJ databases">
        <title>De-novo sequencing of pomegranate (Punica granatum L.) genome.</title>
        <authorList>
            <person name="Akparov Z."/>
            <person name="Amiraslanov A."/>
            <person name="Hajiyeva S."/>
            <person name="Abbasov M."/>
            <person name="Kaur K."/>
            <person name="Hamwieh A."/>
            <person name="Solovyev V."/>
            <person name="Salamov A."/>
            <person name="Braich B."/>
            <person name="Kosarev P."/>
            <person name="Mahmoud A."/>
            <person name="Hajiyev E."/>
            <person name="Babayeva S."/>
            <person name="Izzatullayeva V."/>
            <person name="Mammadov A."/>
            <person name="Mammadov A."/>
            <person name="Sharifova S."/>
            <person name="Ojaghi J."/>
            <person name="Eynullazada K."/>
            <person name="Bayramov B."/>
            <person name="Abdulazimova A."/>
            <person name="Shahmuradov I."/>
        </authorList>
    </citation>
    <scope>NUCLEOTIDE SEQUENCE [LARGE SCALE GENOMIC DNA]</scope>
    <source>
        <strain evidence="3">cv. AG2017</strain>
        <tissue evidence="2">Leaf</tissue>
    </source>
</reference>
<gene>
    <name evidence="2" type="ORF">CRG98_039251</name>
</gene>
<dbReference type="EMBL" id="PGOL01003587">
    <property type="protein sequence ID" value="PKI40362.1"/>
    <property type="molecule type" value="Genomic_DNA"/>
</dbReference>
<keyword evidence="3" id="KW-1185">Reference proteome</keyword>
<sequence>MHNLRSTSSFLSGLGTFGTVYERLGPSLRSPRSLTLHRVVVGVVVPTPFSPSCRCRSSRVPVARRPSRPAGSPDPLAASLTLSLETARIETGETPWLWLSHGNSRPSPKGGTRELPWLTRG</sequence>
<proteinExistence type="predicted"/>
<comment type="caution">
    <text evidence="2">The sequence shown here is derived from an EMBL/GenBank/DDBJ whole genome shotgun (WGS) entry which is preliminary data.</text>
</comment>
<evidence type="ECO:0000313" key="2">
    <source>
        <dbReference type="EMBL" id="PKI40362.1"/>
    </source>
</evidence>